<dbReference type="AlphaFoldDB" id="A0A397VJ44"/>
<gene>
    <name evidence="2" type="ORF">C2G38_2243689</name>
</gene>
<feature type="compositionally biased region" description="Acidic residues" evidence="1">
    <location>
        <begin position="365"/>
        <end position="376"/>
    </location>
</feature>
<evidence type="ECO:0000313" key="2">
    <source>
        <dbReference type="EMBL" id="RIB21841.1"/>
    </source>
</evidence>
<proteinExistence type="predicted"/>
<evidence type="ECO:0000313" key="3">
    <source>
        <dbReference type="Proteomes" id="UP000266673"/>
    </source>
</evidence>
<comment type="caution">
    <text evidence="2">The sequence shown here is derived from an EMBL/GenBank/DDBJ whole genome shotgun (WGS) entry which is preliminary data.</text>
</comment>
<dbReference type="EMBL" id="QKWP01000339">
    <property type="protein sequence ID" value="RIB21841.1"/>
    <property type="molecule type" value="Genomic_DNA"/>
</dbReference>
<feature type="region of interest" description="Disordered" evidence="1">
    <location>
        <begin position="346"/>
        <end position="406"/>
    </location>
</feature>
<feature type="compositionally biased region" description="Basic and acidic residues" evidence="1">
    <location>
        <begin position="397"/>
        <end position="406"/>
    </location>
</feature>
<feature type="region of interest" description="Disordered" evidence="1">
    <location>
        <begin position="1"/>
        <end position="39"/>
    </location>
</feature>
<feature type="compositionally biased region" description="Acidic residues" evidence="1">
    <location>
        <begin position="385"/>
        <end position="396"/>
    </location>
</feature>
<feature type="compositionally biased region" description="Basic and acidic residues" evidence="1">
    <location>
        <begin position="19"/>
        <end position="39"/>
    </location>
</feature>
<organism evidence="2 3">
    <name type="scientific">Gigaspora rosea</name>
    <dbReference type="NCBI Taxonomy" id="44941"/>
    <lineage>
        <taxon>Eukaryota</taxon>
        <taxon>Fungi</taxon>
        <taxon>Fungi incertae sedis</taxon>
        <taxon>Mucoromycota</taxon>
        <taxon>Glomeromycotina</taxon>
        <taxon>Glomeromycetes</taxon>
        <taxon>Diversisporales</taxon>
        <taxon>Gigasporaceae</taxon>
        <taxon>Gigaspora</taxon>
    </lineage>
</organism>
<name>A0A397VJ44_9GLOM</name>
<dbReference type="Proteomes" id="UP000266673">
    <property type="component" value="Unassembled WGS sequence"/>
</dbReference>
<reference evidence="2 3" key="1">
    <citation type="submission" date="2018-06" db="EMBL/GenBank/DDBJ databases">
        <title>Comparative genomics reveals the genomic features of Rhizophagus irregularis, R. cerebriforme, R. diaphanum and Gigaspora rosea, and their symbiotic lifestyle signature.</title>
        <authorList>
            <person name="Morin E."/>
            <person name="San Clemente H."/>
            <person name="Chen E.C.H."/>
            <person name="De La Providencia I."/>
            <person name="Hainaut M."/>
            <person name="Kuo A."/>
            <person name="Kohler A."/>
            <person name="Murat C."/>
            <person name="Tang N."/>
            <person name="Roy S."/>
            <person name="Loubradou J."/>
            <person name="Henrissat B."/>
            <person name="Grigoriev I.V."/>
            <person name="Corradi N."/>
            <person name="Roux C."/>
            <person name="Martin F.M."/>
        </authorList>
    </citation>
    <scope>NUCLEOTIDE SEQUENCE [LARGE SCALE GENOMIC DNA]</scope>
    <source>
        <strain evidence="2 3">DAOM 194757</strain>
    </source>
</reference>
<keyword evidence="3" id="KW-1185">Reference proteome</keyword>
<evidence type="ECO:0000256" key="1">
    <source>
        <dbReference type="SAM" id="MobiDB-lite"/>
    </source>
</evidence>
<sequence>MSKMNKFSGFNLSSKKAAKKSDNKSTTKKASLESTRRTELSESFYDKVDSLEIGPSETSPYYENSNSFESLARSISKIIENQGELLKEVKDIKAKVRIMETRLKDIEEKLDSNFDFSNDKTFKEDVIKSVSKEILTKAIYPEEELIRAELDRYVRSNYKEDYKKNTPNQWNAYYTRNINGPLLKQIRSLRGTLTSSIKKNTFFVFGNLLDPINNSASSEEIRVWKGSKKTKDCYKKLFKEIEEGSEETYIARVLKKIWPEEDASEENVAYAIAVAQTILNPDYDKLTIEENVIKKLAARHLVRLKNGDPLSNPCSEVDSCDEESDKFKEPISNKVEIEKVYKRKNNSKLSEKTNKRRKYIRVSSDEETTNQEDVPEVDINKPVDDDSLASDVDDDDDKKFTVDDDK</sequence>
<accession>A0A397VJ44</accession>
<protein>
    <submittedName>
        <fullName evidence="2">Uncharacterized protein</fullName>
    </submittedName>
</protein>
<dbReference type="OrthoDB" id="2440320at2759"/>